<feature type="region of interest" description="Disordered" evidence="1">
    <location>
        <begin position="32"/>
        <end position="59"/>
    </location>
</feature>
<accession>A0A292PM08</accession>
<feature type="compositionally biased region" description="Basic and acidic residues" evidence="1">
    <location>
        <begin position="94"/>
        <end position="106"/>
    </location>
</feature>
<evidence type="ECO:0000256" key="1">
    <source>
        <dbReference type="SAM" id="MobiDB-lite"/>
    </source>
</evidence>
<protein>
    <submittedName>
        <fullName evidence="2">Uncharacterized protein</fullName>
    </submittedName>
</protein>
<name>A0A292PM08_9PEZI</name>
<proteinExistence type="predicted"/>
<dbReference type="AlphaFoldDB" id="A0A292PM08"/>
<evidence type="ECO:0000313" key="3">
    <source>
        <dbReference type="Proteomes" id="UP001412239"/>
    </source>
</evidence>
<keyword evidence="3" id="KW-1185">Reference proteome</keyword>
<gene>
    <name evidence="2" type="ORF">GSTUAT00007379001</name>
</gene>
<evidence type="ECO:0000313" key="2">
    <source>
        <dbReference type="EMBL" id="CUS08536.1"/>
    </source>
</evidence>
<reference evidence="2" key="1">
    <citation type="submission" date="2015-10" db="EMBL/GenBank/DDBJ databases">
        <authorList>
            <person name="Regsiter A."/>
            <person name="william w."/>
        </authorList>
    </citation>
    <scope>NUCLEOTIDE SEQUENCE</scope>
    <source>
        <strain evidence="2">Montdore</strain>
    </source>
</reference>
<feature type="region of interest" description="Disordered" evidence="1">
    <location>
        <begin position="74"/>
        <end position="110"/>
    </location>
</feature>
<feature type="compositionally biased region" description="Basic and acidic residues" evidence="1">
    <location>
        <begin position="39"/>
        <end position="59"/>
    </location>
</feature>
<dbReference type="Proteomes" id="UP001412239">
    <property type="component" value="Unassembled WGS sequence"/>
</dbReference>
<sequence length="229" mass="25809">MHKAPPHSFFFFSFPFSSLPPLHPRRALSFAHPNPDCSIAEKKPKSKFPDRSLGEKKERRDHAHLLSFSCSRITPPLHKATGKTSIQSPTTTTTDHRSSRTVMEREKRKKKEYRTSFAMAHYGKGLGKKEAGEKKYQGLRLLCRFRDHITKFQYHSLATATSSPAPHKSTPHIRLMFFTERSPVAQPIAWCGPTGETETEAGCLGLFLAMHRLVGGGCCVLRRVKGSYS</sequence>
<organism evidence="2 3">
    <name type="scientific">Tuber aestivum</name>
    <name type="common">summer truffle</name>
    <dbReference type="NCBI Taxonomy" id="59557"/>
    <lineage>
        <taxon>Eukaryota</taxon>
        <taxon>Fungi</taxon>
        <taxon>Dikarya</taxon>
        <taxon>Ascomycota</taxon>
        <taxon>Pezizomycotina</taxon>
        <taxon>Pezizomycetes</taxon>
        <taxon>Pezizales</taxon>
        <taxon>Tuberaceae</taxon>
        <taxon>Tuber</taxon>
    </lineage>
</organism>
<dbReference type="EMBL" id="LN891127">
    <property type="protein sequence ID" value="CUS08536.1"/>
    <property type="molecule type" value="Genomic_DNA"/>
</dbReference>